<dbReference type="SUPFAM" id="SSF53474">
    <property type="entry name" value="alpha/beta-Hydrolases"/>
    <property type="match status" value="1"/>
</dbReference>
<gene>
    <name evidence="3" type="ORF">GCM10011581_04630</name>
</gene>
<organism evidence="3 4">
    <name type="scientific">Saccharopolyspora thermophila</name>
    <dbReference type="NCBI Taxonomy" id="89367"/>
    <lineage>
        <taxon>Bacteria</taxon>
        <taxon>Bacillati</taxon>
        <taxon>Actinomycetota</taxon>
        <taxon>Actinomycetes</taxon>
        <taxon>Pseudonocardiales</taxon>
        <taxon>Pseudonocardiaceae</taxon>
        <taxon>Saccharopolyspora</taxon>
    </lineage>
</organism>
<keyword evidence="1" id="KW-0175">Coiled coil</keyword>
<dbReference type="EMBL" id="BMMT01000001">
    <property type="protein sequence ID" value="GGI70702.1"/>
    <property type="molecule type" value="Genomic_DNA"/>
</dbReference>
<accession>A0A917N6H8</accession>
<reference evidence="3 4" key="1">
    <citation type="journal article" date="2014" name="Int. J. Syst. Evol. Microbiol.">
        <title>Complete genome sequence of Corynebacterium casei LMG S-19264T (=DSM 44701T), isolated from a smear-ripened cheese.</title>
        <authorList>
            <consortium name="US DOE Joint Genome Institute (JGI-PGF)"/>
            <person name="Walter F."/>
            <person name="Albersmeier A."/>
            <person name="Kalinowski J."/>
            <person name="Ruckert C."/>
        </authorList>
    </citation>
    <scope>NUCLEOTIDE SEQUENCE [LARGE SCALE GENOMIC DNA]</scope>
    <source>
        <strain evidence="3 4">CGMCC 4.7206</strain>
    </source>
</reference>
<keyword evidence="3" id="KW-0378">Hydrolase</keyword>
<dbReference type="Pfam" id="PF06259">
    <property type="entry name" value="Abhydrolase_8"/>
    <property type="match status" value="1"/>
</dbReference>
<evidence type="ECO:0000313" key="4">
    <source>
        <dbReference type="Proteomes" id="UP000597989"/>
    </source>
</evidence>
<dbReference type="Proteomes" id="UP000597989">
    <property type="component" value="Unassembled WGS sequence"/>
</dbReference>
<protein>
    <submittedName>
        <fullName evidence="3">Alpha/beta hydrolase</fullName>
    </submittedName>
</protein>
<dbReference type="InterPro" id="IPR010427">
    <property type="entry name" value="DUF1023"/>
</dbReference>
<comment type="caution">
    <text evidence="3">The sequence shown here is derived from an EMBL/GenBank/DDBJ whole genome shotgun (WGS) entry which is preliminary data.</text>
</comment>
<evidence type="ECO:0000259" key="2">
    <source>
        <dbReference type="Pfam" id="PF06259"/>
    </source>
</evidence>
<dbReference type="Gene3D" id="1.10.287.1060">
    <property type="entry name" value="ESAT-6-like"/>
    <property type="match status" value="1"/>
</dbReference>
<dbReference type="SUPFAM" id="SSF140453">
    <property type="entry name" value="EsxAB dimer-like"/>
    <property type="match status" value="1"/>
</dbReference>
<dbReference type="AlphaFoldDB" id="A0A917N6H8"/>
<dbReference type="GO" id="GO:0016787">
    <property type="term" value="F:hydrolase activity"/>
    <property type="evidence" value="ECO:0007669"/>
    <property type="project" value="UniProtKB-KW"/>
</dbReference>
<feature type="domain" description="DUF1023" evidence="2">
    <location>
        <begin position="308"/>
        <end position="485"/>
    </location>
</feature>
<evidence type="ECO:0000313" key="3">
    <source>
        <dbReference type="EMBL" id="GGI70702.1"/>
    </source>
</evidence>
<dbReference type="InterPro" id="IPR036689">
    <property type="entry name" value="ESAT-6-like_sf"/>
</dbReference>
<name>A0A917N6H8_9PSEU</name>
<evidence type="ECO:0000256" key="1">
    <source>
        <dbReference type="SAM" id="Coils"/>
    </source>
</evidence>
<sequence>MVSLADVRRWKPEGLDAVHRELGKRRDDLISLQDELDGAKNPDGWTGKAADSAAQQHTKLLADMRTLVAEVATVRVAVAAAADDVTKIKQQLTQAEHEARAHGFQITEEGGIKDVNPPKDVPEDQLEAVKQKRIQVRDKLVDTIEKILDEAERTDAELAKALTAANQDTIQPGKGGTLADAANTTQIQALVASAGKPKENTPKANAEWWKSLSDEQRAALLETAPGWLGNRDGIPAEVRDQINRANIDDERAKLTEQKQQLREGGVTDDEKDKIEEIDAKLRSIDTIEKTIARENPPRQLMLFDTSGERVKAAVAVGNVDTADHVSVFTPGFTTTVDGSLENYDDKMQELVTESEQELRRHGKHGEVAAVTWIGYEAPQWDELAEDDHSVLGADAAEKGGAKLNDFYKGINESRDTDPHLTAIGHSYGSTTTGYALQKGDHGVDDAIIYGSPGVGTNDIEDLHVPEGHAYRLEAKNDAVADLARFGGDPSHMEGFKDLSTAKSKEGAEVTGHSDYLNPDTTSQHNMAVVVAGIPEQAVTGKTDGVGDVLSYLPHQTQELGSKVHDWGAGAVDKAKDFGSDAVDKVKETGSRIKDLFS</sequence>
<dbReference type="InterPro" id="IPR029058">
    <property type="entry name" value="AB_hydrolase_fold"/>
</dbReference>
<feature type="coiled-coil region" evidence="1">
    <location>
        <begin position="137"/>
        <end position="168"/>
    </location>
</feature>
<proteinExistence type="predicted"/>
<dbReference type="RefSeq" id="WP_188984841.1">
    <property type="nucleotide sequence ID" value="NZ_BMMT01000001.1"/>
</dbReference>